<sequence length="87" mass="9614">MRCATASPKVSRIARGYESRPSVVTRSRACPATASAPRKNCRAATMSRPSPRRASTRLPSRSIARYREHHVPLTFMEVSSAYHDALA</sequence>
<name>A0A6J4VBH3_9BACT</name>
<gene>
    <name evidence="2" type="ORF">AVDCRST_MAG88-2480</name>
</gene>
<protein>
    <submittedName>
        <fullName evidence="2">Uncharacterized protein</fullName>
    </submittedName>
</protein>
<dbReference type="EMBL" id="CADCWM010000620">
    <property type="protein sequence ID" value="CAA9572495.1"/>
    <property type="molecule type" value="Genomic_DNA"/>
</dbReference>
<feature type="region of interest" description="Disordered" evidence="1">
    <location>
        <begin position="28"/>
        <end position="59"/>
    </location>
</feature>
<organism evidence="2">
    <name type="scientific">uncultured Thermomicrobiales bacterium</name>
    <dbReference type="NCBI Taxonomy" id="1645740"/>
    <lineage>
        <taxon>Bacteria</taxon>
        <taxon>Pseudomonadati</taxon>
        <taxon>Thermomicrobiota</taxon>
        <taxon>Thermomicrobia</taxon>
        <taxon>Thermomicrobiales</taxon>
        <taxon>environmental samples</taxon>
    </lineage>
</organism>
<accession>A0A6J4VBH3</accession>
<proteinExistence type="predicted"/>
<evidence type="ECO:0000256" key="1">
    <source>
        <dbReference type="SAM" id="MobiDB-lite"/>
    </source>
</evidence>
<dbReference type="AlphaFoldDB" id="A0A6J4VBH3"/>
<evidence type="ECO:0000313" key="2">
    <source>
        <dbReference type="EMBL" id="CAA9572495.1"/>
    </source>
</evidence>
<reference evidence="2" key="1">
    <citation type="submission" date="2020-02" db="EMBL/GenBank/DDBJ databases">
        <authorList>
            <person name="Meier V. D."/>
        </authorList>
    </citation>
    <scope>NUCLEOTIDE SEQUENCE</scope>
    <source>
        <strain evidence="2">AVDCRST_MAG88</strain>
    </source>
</reference>